<gene>
    <name evidence="5" type="ORF">EKG37_17940</name>
</gene>
<keyword evidence="3" id="KW-0234">DNA repair</keyword>
<dbReference type="AlphaFoldDB" id="A0A431VY19"/>
<dbReference type="RefSeq" id="WP_126410186.1">
    <property type="nucleotide sequence ID" value="NZ_RXNT01000016.1"/>
</dbReference>
<dbReference type="Proteomes" id="UP000271374">
    <property type="component" value="Unassembled WGS sequence"/>
</dbReference>
<keyword evidence="6" id="KW-1185">Reference proteome</keyword>
<dbReference type="OrthoDB" id="9805874at2"/>
<dbReference type="InterPro" id="IPR041247">
    <property type="entry name" value="Rad52_fam"/>
</dbReference>
<feature type="compositionally biased region" description="Polar residues" evidence="4">
    <location>
        <begin position="192"/>
        <end position="203"/>
    </location>
</feature>
<comment type="caution">
    <text evidence="5">The sequence shown here is derived from an EMBL/GenBank/DDBJ whole genome shotgun (WGS) entry which is preliminary data.</text>
</comment>
<sequence>MSNNSQQIFEQLGKPFTDDELEWRAQQVFQGNSSQSPKALVVPYVQSRAIMNRLDDVIGWDKWENLVQELPGGGIVQGIRIWLSDTHSITKWDGADRTNIESTKGGISSAFKRAAVLLNIGRYLYSETARWVEITPNKVNQNDQYIKDKKQNVTGYFTPPKLSGSNSNSDSSYTQGSQQSQQTQSRHTNQSNKQTQSQPTTRNRVPEGMIECTYRGVIEREGNKGKYLEIWIASNGDVAQIFAIGEVMNHILSLDLQDGDSIAIASHAENGSFFINDIVQIAAA</sequence>
<protein>
    <submittedName>
        <fullName evidence="5">Uncharacterized protein</fullName>
    </submittedName>
</protein>
<evidence type="ECO:0000313" key="5">
    <source>
        <dbReference type="EMBL" id="RTR28182.1"/>
    </source>
</evidence>
<feature type="compositionally biased region" description="Low complexity" evidence="4">
    <location>
        <begin position="163"/>
        <end position="191"/>
    </location>
</feature>
<dbReference type="EMBL" id="RXNT01000016">
    <property type="protein sequence ID" value="RTR28182.1"/>
    <property type="molecule type" value="Genomic_DNA"/>
</dbReference>
<reference evidence="5 6" key="1">
    <citation type="submission" date="2018-12" db="EMBL/GenBank/DDBJ databases">
        <title>Bacillus yapensis draft genome sequence.</title>
        <authorList>
            <person name="Yu L."/>
            <person name="Xu X."/>
            <person name="Tang X."/>
        </authorList>
    </citation>
    <scope>NUCLEOTIDE SEQUENCE [LARGE SCALE GENOMIC DNA]</scope>
    <source>
        <strain evidence="5 6">XXST-01</strain>
    </source>
</reference>
<keyword evidence="2" id="KW-0227">DNA damage</keyword>
<comment type="similarity">
    <text evidence="1">Belongs to the RAD52 family.</text>
</comment>
<proteinExistence type="inferred from homology"/>
<evidence type="ECO:0000256" key="1">
    <source>
        <dbReference type="ARBA" id="ARBA00006638"/>
    </source>
</evidence>
<dbReference type="Pfam" id="PF04098">
    <property type="entry name" value="Rad52_Rad22"/>
    <property type="match status" value="1"/>
</dbReference>
<evidence type="ECO:0000256" key="2">
    <source>
        <dbReference type="ARBA" id="ARBA00022763"/>
    </source>
</evidence>
<dbReference type="GO" id="GO:0006281">
    <property type="term" value="P:DNA repair"/>
    <property type="evidence" value="ECO:0007669"/>
    <property type="project" value="UniProtKB-KW"/>
</dbReference>
<feature type="region of interest" description="Disordered" evidence="4">
    <location>
        <begin position="156"/>
        <end position="206"/>
    </location>
</feature>
<evidence type="ECO:0000256" key="4">
    <source>
        <dbReference type="SAM" id="MobiDB-lite"/>
    </source>
</evidence>
<evidence type="ECO:0000313" key="6">
    <source>
        <dbReference type="Proteomes" id="UP000271374"/>
    </source>
</evidence>
<name>A0A431VY19_9BACI</name>
<evidence type="ECO:0000256" key="3">
    <source>
        <dbReference type="ARBA" id="ARBA00023204"/>
    </source>
</evidence>
<organism evidence="5 6">
    <name type="scientific">Bacillus yapensis</name>
    <dbReference type="NCBI Taxonomy" id="2492960"/>
    <lineage>
        <taxon>Bacteria</taxon>
        <taxon>Bacillati</taxon>
        <taxon>Bacillota</taxon>
        <taxon>Bacilli</taxon>
        <taxon>Bacillales</taxon>
        <taxon>Bacillaceae</taxon>
        <taxon>Bacillus</taxon>
    </lineage>
</organism>
<accession>A0A431VY19</accession>